<dbReference type="PRINTS" id="PR00070">
    <property type="entry name" value="DHFR"/>
</dbReference>
<comment type="catalytic activity">
    <reaction evidence="7">
        <text>(6S)-5,6,7,8-tetrahydrofolate + NADP(+) = 7,8-dihydrofolate + NADPH + H(+)</text>
        <dbReference type="Rhea" id="RHEA:15009"/>
        <dbReference type="ChEBI" id="CHEBI:15378"/>
        <dbReference type="ChEBI" id="CHEBI:57451"/>
        <dbReference type="ChEBI" id="CHEBI:57453"/>
        <dbReference type="ChEBI" id="CHEBI:57783"/>
        <dbReference type="ChEBI" id="CHEBI:58349"/>
        <dbReference type="EC" id="1.5.1.3"/>
    </reaction>
</comment>
<gene>
    <name evidence="9" type="ORF">D0435_13650</name>
</gene>
<dbReference type="CDD" id="cd00209">
    <property type="entry name" value="DHFR"/>
    <property type="match status" value="1"/>
</dbReference>
<dbReference type="GO" id="GO:0005829">
    <property type="term" value="C:cytosol"/>
    <property type="evidence" value="ECO:0007669"/>
    <property type="project" value="TreeGrafter"/>
</dbReference>
<dbReference type="EMBL" id="QXWK01000031">
    <property type="protein sequence ID" value="NBH62695.1"/>
    <property type="molecule type" value="Genomic_DNA"/>
</dbReference>
<protein>
    <recommendedName>
        <fullName evidence="3 7">Dihydrofolate reductase</fullName>
        <ecNumber evidence="3 7">1.5.1.3</ecNumber>
    </recommendedName>
</protein>
<dbReference type="GO" id="GO:0046654">
    <property type="term" value="P:tetrahydrofolate biosynthetic process"/>
    <property type="evidence" value="ECO:0007669"/>
    <property type="project" value="UniProtKB-UniPathway"/>
</dbReference>
<dbReference type="InterPro" id="IPR012259">
    <property type="entry name" value="DHFR"/>
</dbReference>
<evidence type="ECO:0000256" key="4">
    <source>
        <dbReference type="ARBA" id="ARBA00022563"/>
    </source>
</evidence>
<dbReference type="PIRSF" id="PIRSF000194">
    <property type="entry name" value="DHFR"/>
    <property type="match status" value="1"/>
</dbReference>
<evidence type="ECO:0000313" key="9">
    <source>
        <dbReference type="EMBL" id="NBH62695.1"/>
    </source>
</evidence>
<comment type="similarity">
    <text evidence="2 7">Belongs to the dihydrofolate reductase family.</text>
</comment>
<evidence type="ECO:0000256" key="6">
    <source>
        <dbReference type="ARBA" id="ARBA00023002"/>
    </source>
</evidence>
<dbReference type="RefSeq" id="WP_160202981.1">
    <property type="nucleotide sequence ID" value="NZ_QXWK01000031.1"/>
</dbReference>
<accession>A0A845QNA3</accession>
<dbReference type="GO" id="GO:0006730">
    <property type="term" value="P:one-carbon metabolic process"/>
    <property type="evidence" value="ECO:0007669"/>
    <property type="project" value="UniProtKB-KW"/>
</dbReference>
<evidence type="ECO:0000256" key="3">
    <source>
        <dbReference type="ARBA" id="ARBA00012856"/>
    </source>
</evidence>
<evidence type="ECO:0000256" key="1">
    <source>
        <dbReference type="ARBA" id="ARBA00004903"/>
    </source>
</evidence>
<proteinExistence type="inferred from homology"/>
<dbReference type="GO" id="GO:0046452">
    <property type="term" value="P:dihydrofolate metabolic process"/>
    <property type="evidence" value="ECO:0007669"/>
    <property type="project" value="TreeGrafter"/>
</dbReference>
<dbReference type="Pfam" id="PF00186">
    <property type="entry name" value="DHFR_1"/>
    <property type="match status" value="1"/>
</dbReference>
<evidence type="ECO:0000256" key="5">
    <source>
        <dbReference type="ARBA" id="ARBA00022857"/>
    </source>
</evidence>
<dbReference type="UniPathway" id="UPA00077">
    <property type="reaction ID" value="UER00158"/>
</dbReference>
<dbReference type="SUPFAM" id="SSF53597">
    <property type="entry name" value="Dihydrofolate reductase-like"/>
    <property type="match status" value="1"/>
</dbReference>
<dbReference type="GO" id="GO:0004146">
    <property type="term" value="F:dihydrofolate reductase activity"/>
    <property type="evidence" value="ECO:0007669"/>
    <property type="project" value="UniProtKB-EC"/>
</dbReference>
<dbReference type="Gene3D" id="3.40.430.10">
    <property type="entry name" value="Dihydrofolate Reductase, subunit A"/>
    <property type="match status" value="1"/>
</dbReference>
<dbReference type="InterPro" id="IPR001796">
    <property type="entry name" value="DHFR_dom"/>
</dbReference>
<comment type="function">
    <text evidence="7">Key enzyme in folate metabolism. Catalyzes an essential reaction for de novo glycine and purine synthesis, and for DNA precursor synthesis.</text>
</comment>
<comment type="caution">
    <text evidence="9">The sequence shown here is derived from an EMBL/GenBank/DDBJ whole genome shotgun (WGS) entry which is preliminary data.</text>
</comment>
<keyword evidence="6 7" id="KW-0560">Oxidoreductase</keyword>
<sequence length="167" mass="18809">MKLILATDKNWAIGNQGGLLCHLSGDLKYFKERTTGKTVVMGRATLESLPGGKPLPNRENIVLSTRADYAPSGVTVVHSEEELSAVLAGLDSDEVMIIGGGKVYRDFLPKCDTCYITKIYAEFPADTWFVNLDEMPEFEVVWESELQEEKGICYQFFEYRRKEDGKK</sequence>
<evidence type="ECO:0000256" key="2">
    <source>
        <dbReference type="ARBA" id="ARBA00009539"/>
    </source>
</evidence>
<keyword evidence="5 7" id="KW-0521">NADP</keyword>
<organism evidence="9 10">
    <name type="scientific">Anaerotruncus colihominis</name>
    <dbReference type="NCBI Taxonomy" id="169435"/>
    <lineage>
        <taxon>Bacteria</taxon>
        <taxon>Bacillati</taxon>
        <taxon>Bacillota</taxon>
        <taxon>Clostridia</taxon>
        <taxon>Eubacteriales</taxon>
        <taxon>Oscillospiraceae</taxon>
        <taxon>Anaerotruncus</taxon>
    </lineage>
</organism>
<dbReference type="InterPro" id="IPR024072">
    <property type="entry name" value="DHFR-like_dom_sf"/>
</dbReference>
<dbReference type="PROSITE" id="PS51330">
    <property type="entry name" value="DHFR_2"/>
    <property type="match status" value="1"/>
</dbReference>
<feature type="domain" description="DHFR" evidence="8">
    <location>
        <begin position="1"/>
        <end position="161"/>
    </location>
</feature>
<evidence type="ECO:0000259" key="8">
    <source>
        <dbReference type="PROSITE" id="PS51330"/>
    </source>
</evidence>
<dbReference type="GO" id="GO:0050661">
    <property type="term" value="F:NADP binding"/>
    <property type="evidence" value="ECO:0007669"/>
    <property type="project" value="InterPro"/>
</dbReference>
<dbReference type="PANTHER" id="PTHR48069">
    <property type="entry name" value="DIHYDROFOLATE REDUCTASE"/>
    <property type="match status" value="1"/>
</dbReference>
<dbReference type="GO" id="GO:0046655">
    <property type="term" value="P:folic acid metabolic process"/>
    <property type="evidence" value="ECO:0007669"/>
    <property type="project" value="TreeGrafter"/>
</dbReference>
<dbReference type="EC" id="1.5.1.3" evidence="3 7"/>
<dbReference type="Proteomes" id="UP000446866">
    <property type="component" value="Unassembled WGS sequence"/>
</dbReference>
<evidence type="ECO:0000313" key="10">
    <source>
        <dbReference type="Proteomes" id="UP000446866"/>
    </source>
</evidence>
<evidence type="ECO:0000256" key="7">
    <source>
        <dbReference type="PIRNR" id="PIRNR000194"/>
    </source>
</evidence>
<keyword evidence="4 7" id="KW-0554">One-carbon metabolism</keyword>
<dbReference type="AlphaFoldDB" id="A0A845QNA3"/>
<reference evidence="9 10" key="1">
    <citation type="submission" date="2018-08" db="EMBL/GenBank/DDBJ databases">
        <title>Murine metabolic-syndrome-specific gut microbial biobank.</title>
        <authorList>
            <person name="Liu C."/>
        </authorList>
    </citation>
    <scope>NUCLEOTIDE SEQUENCE [LARGE SCALE GENOMIC DNA]</scope>
    <source>
        <strain evidence="9 10">28</strain>
    </source>
</reference>
<name>A0A845QNA3_9FIRM</name>
<dbReference type="PANTHER" id="PTHR48069:SF3">
    <property type="entry name" value="DIHYDROFOLATE REDUCTASE"/>
    <property type="match status" value="1"/>
</dbReference>
<keyword evidence="10" id="KW-1185">Reference proteome</keyword>
<comment type="pathway">
    <text evidence="1 7">Cofactor biosynthesis; tetrahydrofolate biosynthesis; 5,6,7,8-tetrahydrofolate from 7,8-dihydrofolate: step 1/1.</text>
</comment>